<evidence type="ECO:0000256" key="3">
    <source>
        <dbReference type="ARBA" id="ARBA00022519"/>
    </source>
</evidence>
<evidence type="ECO:0000313" key="7">
    <source>
        <dbReference type="EMBL" id="MCP1170745.1"/>
    </source>
</evidence>
<keyword evidence="3" id="KW-0997">Cell inner membrane</keyword>
<dbReference type="PROSITE" id="PS50893">
    <property type="entry name" value="ABC_TRANSPORTER_2"/>
    <property type="match status" value="1"/>
</dbReference>
<organism evidence="7 8">
    <name type="scientific">Ralstonia chuxiongensis</name>
    <dbReference type="NCBI Taxonomy" id="2957504"/>
    <lineage>
        <taxon>Bacteria</taxon>
        <taxon>Pseudomonadati</taxon>
        <taxon>Pseudomonadota</taxon>
        <taxon>Betaproteobacteria</taxon>
        <taxon>Burkholderiales</taxon>
        <taxon>Burkholderiaceae</taxon>
        <taxon>Ralstonia</taxon>
    </lineage>
</organism>
<dbReference type="Pfam" id="PF00005">
    <property type="entry name" value="ABC_tran"/>
    <property type="match status" value="1"/>
</dbReference>
<accession>A0AA42BF54</accession>
<keyword evidence="8" id="KW-1185">Reference proteome</keyword>
<dbReference type="RefSeq" id="WP_253534195.1">
    <property type="nucleotide sequence ID" value="NZ_JAMYWC010000001.1"/>
</dbReference>
<evidence type="ECO:0000256" key="2">
    <source>
        <dbReference type="ARBA" id="ARBA00022475"/>
    </source>
</evidence>
<name>A0AA42BF54_9RALS</name>
<dbReference type="PROSITE" id="PS00211">
    <property type="entry name" value="ABC_TRANSPORTER_1"/>
    <property type="match status" value="1"/>
</dbReference>
<keyword evidence="4" id="KW-0547">Nucleotide-binding</keyword>
<keyword evidence="1" id="KW-0813">Transport</keyword>
<dbReference type="NCBIfam" id="TIGR03265">
    <property type="entry name" value="PhnT2"/>
    <property type="match status" value="1"/>
</dbReference>
<dbReference type="InterPro" id="IPR003439">
    <property type="entry name" value="ABC_transporter-like_ATP-bd"/>
</dbReference>
<protein>
    <submittedName>
        <fullName evidence="7">2-aminoethylphosphonate ABC transporter ATP-binding protein</fullName>
    </submittedName>
</protein>
<dbReference type="InterPro" id="IPR017871">
    <property type="entry name" value="ABC_transporter-like_CS"/>
</dbReference>
<keyword evidence="5 7" id="KW-0067">ATP-binding</keyword>
<dbReference type="InterPro" id="IPR027417">
    <property type="entry name" value="P-loop_NTPase"/>
</dbReference>
<dbReference type="GO" id="GO:0043190">
    <property type="term" value="C:ATP-binding cassette (ABC) transporter complex"/>
    <property type="evidence" value="ECO:0007669"/>
    <property type="project" value="InterPro"/>
</dbReference>
<dbReference type="GO" id="GO:0015697">
    <property type="term" value="P:quaternary ammonium group transport"/>
    <property type="evidence" value="ECO:0007669"/>
    <property type="project" value="UniProtKB-ARBA"/>
</dbReference>
<evidence type="ECO:0000256" key="1">
    <source>
        <dbReference type="ARBA" id="ARBA00022448"/>
    </source>
</evidence>
<proteinExistence type="predicted"/>
<keyword evidence="3" id="KW-0472">Membrane</keyword>
<evidence type="ECO:0000313" key="8">
    <source>
        <dbReference type="Proteomes" id="UP001162793"/>
    </source>
</evidence>
<dbReference type="SMART" id="SM00382">
    <property type="entry name" value="AAA"/>
    <property type="match status" value="1"/>
</dbReference>
<dbReference type="InterPro" id="IPR017666">
    <property type="entry name" value="AminoethylPonate_ABC_PhnT2"/>
</dbReference>
<feature type="domain" description="ABC transporter" evidence="6">
    <location>
        <begin position="35"/>
        <end position="265"/>
    </location>
</feature>
<comment type="caution">
    <text evidence="7">The sequence shown here is derived from an EMBL/GenBank/DDBJ whole genome shotgun (WGS) entry which is preliminary data.</text>
</comment>
<dbReference type="GO" id="GO:0005524">
    <property type="term" value="F:ATP binding"/>
    <property type="evidence" value="ECO:0007669"/>
    <property type="project" value="UniProtKB-KW"/>
</dbReference>
<dbReference type="Pfam" id="PF08402">
    <property type="entry name" value="TOBE_2"/>
    <property type="match status" value="1"/>
</dbReference>
<dbReference type="InterPro" id="IPR003593">
    <property type="entry name" value="AAA+_ATPase"/>
</dbReference>
<keyword evidence="2" id="KW-1003">Cell membrane</keyword>
<dbReference type="Proteomes" id="UP001162793">
    <property type="component" value="Unassembled WGS sequence"/>
</dbReference>
<dbReference type="AlphaFoldDB" id="A0AA42BF54"/>
<evidence type="ECO:0000256" key="5">
    <source>
        <dbReference type="ARBA" id="ARBA00022840"/>
    </source>
</evidence>
<dbReference type="InterPro" id="IPR013611">
    <property type="entry name" value="Transp-assoc_OB_typ2"/>
</dbReference>
<dbReference type="PANTHER" id="PTHR42781">
    <property type="entry name" value="SPERMIDINE/PUTRESCINE IMPORT ATP-BINDING PROTEIN POTA"/>
    <property type="match status" value="1"/>
</dbReference>
<reference evidence="8" key="1">
    <citation type="journal article" date="2023" name="Front. Microbiol.">
        <title>Ralstonia chuxiongensis sp. nov., Ralstonia mojiangensis sp. nov., and Ralstonia soli sp. nov., isolated from tobacco fields, are three novel species in the family Burkholderiaceae.</title>
        <authorList>
            <person name="Lu C.H."/>
            <person name="Zhang Y.Y."/>
            <person name="Jiang N."/>
            <person name="Chen W."/>
            <person name="Shao X."/>
            <person name="Zhao Z.M."/>
            <person name="Lu W.L."/>
            <person name="Hu X."/>
            <person name="Xi Y.X."/>
            <person name="Zou S.Y."/>
            <person name="Wei Q.J."/>
            <person name="Lin Z.L."/>
            <person name="Gong L."/>
            <person name="Gai X.T."/>
            <person name="Zhang L.Q."/>
            <person name="Li J.Y."/>
            <person name="Jin Y."/>
            <person name="Xia Z.Y."/>
        </authorList>
    </citation>
    <scope>NUCLEOTIDE SEQUENCE [LARGE SCALE GENOMIC DNA]</scope>
    <source>
        <strain evidence="8">21YRMH01-3</strain>
    </source>
</reference>
<evidence type="ECO:0000259" key="6">
    <source>
        <dbReference type="PROSITE" id="PS50893"/>
    </source>
</evidence>
<dbReference type="InterPro" id="IPR050093">
    <property type="entry name" value="ABC_SmlMolc_Importer"/>
</dbReference>
<dbReference type="Gene3D" id="3.40.50.300">
    <property type="entry name" value="P-loop containing nucleotide triphosphate hydrolases"/>
    <property type="match status" value="1"/>
</dbReference>
<evidence type="ECO:0000256" key="4">
    <source>
        <dbReference type="ARBA" id="ARBA00022741"/>
    </source>
</evidence>
<dbReference type="EMBL" id="JAMYWC010000001">
    <property type="protein sequence ID" value="MCP1170745.1"/>
    <property type="molecule type" value="Genomic_DNA"/>
</dbReference>
<dbReference type="FunFam" id="3.40.50.300:FF:000425">
    <property type="entry name" value="Probable ABC transporter, ATP-binding subunit"/>
    <property type="match status" value="1"/>
</dbReference>
<dbReference type="InterPro" id="IPR008995">
    <property type="entry name" value="Mo/tungstate-bd_C_term_dom"/>
</dbReference>
<dbReference type="GO" id="GO:0016887">
    <property type="term" value="F:ATP hydrolysis activity"/>
    <property type="evidence" value="ECO:0007669"/>
    <property type="project" value="InterPro"/>
</dbReference>
<sequence length="385" mass="41129">MSAGYSGDRFCHCLRPVPISQPVSNPTLGSAAPFLSVRQVSRRFGAFTALDGVSLDVAQGEFVCLLGPSGCGKTTLLRIIAGLEAHDGGQIIAGGRDISSLPPRERDYGIVFQSYALFPNLTVAQNVGYGLDASNGNRARMQERVSEMLALVGLAGSEAKYPSQLSGGQQQRVALARALAPAPSLLLLDEPMSALDAQVREHLRIELRRLQRKLNVTTLMVTHDQDEAMVMADRIAVMSNGRIEQTGSPAEIYSRPATGFVAGFVGQANWLPLERAEDGTPTLAGQPLLLDPAFADGGSMQGRLFCRPEAVTLQPDDDAPNRHLARVVDQIYLGSRTRVTLSIDGLADAPLVAEVASSALQAGRNGLGDSKLWIALERDGLRVYA</sequence>
<dbReference type="SUPFAM" id="SSF50331">
    <property type="entry name" value="MOP-like"/>
    <property type="match status" value="1"/>
</dbReference>
<dbReference type="GO" id="GO:0022857">
    <property type="term" value="F:transmembrane transporter activity"/>
    <property type="evidence" value="ECO:0007669"/>
    <property type="project" value="InterPro"/>
</dbReference>
<dbReference type="SUPFAM" id="SSF52540">
    <property type="entry name" value="P-loop containing nucleoside triphosphate hydrolases"/>
    <property type="match status" value="1"/>
</dbReference>
<dbReference type="PANTHER" id="PTHR42781:SF4">
    <property type="entry name" value="SPERMIDINE_PUTRESCINE IMPORT ATP-BINDING PROTEIN POTA"/>
    <property type="match status" value="1"/>
</dbReference>
<gene>
    <name evidence="7" type="ORF">NKG59_00175</name>
</gene>